<dbReference type="InterPro" id="IPR007387">
    <property type="entry name" value="TRAP_DctQ"/>
</dbReference>
<evidence type="ECO:0000256" key="8">
    <source>
        <dbReference type="ARBA" id="ARBA00038436"/>
    </source>
</evidence>
<dbReference type="Pfam" id="PF04290">
    <property type="entry name" value="DctQ"/>
    <property type="match status" value="1"/>
</dbReference>
<evidence type="ECO:0000256" key="4">
    <source>
        <dbReference type="ARBA" id="ARBA00022519"/>
    </source>
</evidence>
<evidence type="ECO:0000313" key="11">
    <source>
        <dbReference type="EMBL" id="OJI94756.1"/>
    </source>
</evidence>
<dbReference type="PANTHER" id="PTHR35011">
    <property type="entry name" value="2,3-DIKETO-L-GULONATE TRAP TRANSPORTER SMALL PERMEASE PROTEIN YIAM"/>
    <property type="match status" value="1"/>
</dbReference>
<feature type="transmembrane region" description="Helical" evidence="9">
    <location>
        <begin position="138"/>
        <end position="159"/>
    </location>
</feature>
<evidence type="ECO:0000256" key="6">
    <source>
        <dbReference type="ARBA" id="ARBA00022989"/>
    </source>
</evidence>
<keyword evidence="2 9" id="KW-0813">Transport</keyword>
<dbReference type="AlphaFoldDB" id="A0A1L9NZS7"/>
<evidence type="ECO:0000256" key="5">
    <source>
        <dbReference type="ARBA" id="ARBA00022692"/>
    </source>
</evidence>
<dbReference type="STRING" id="696762.PFRI_10560"/>
<feature type="transmembrane region" description="Helical" evidence="9">
    <location>
        <begin position="96"/>
        <end position="118"/>
    </location>
</feature>
<comment type="caution">
    <text evidence="11">The sequence shown here is derived from an EMBL/GenBank/DDBJ whole genome shotgun (WGS) entry which is preliminary data.</text>
</comment>
<comment type="subcellular location">
    <subcellularLocation>
        <location evidence="1 9">Cell inner membrane</location>
        <topology evidence="1 9">Multi-pass membrane protein</topology>
    </subcellularLocation>
</comment>
<gene>
    <name evidence="11" type="ORF">PFRI_10560</name>
</gene>
<proteinExistence type="inferred from homology"/>
<evidence type="ECO:0000256" key="3">
    <source>
        <dbReference type="ARBA" id="ARBA00022475"/>
    </source>
</evidence>
<keyword evidence="3" id="KW-1003">Cell membrane</keyword>
<evidence type="ECO:0000256" key="9">
    <source>
        <dbReference type="RuleBase" id="RU369079"/>
    </source>
</evidence>
<comment type="subunit">
    <text evidence="9">The complex comprises the extracytoplasmic solute receptor protein and the two transmembrane proteins.</text>
</comment>
<sequence>MRHTPNVIKRCDVIVARLATGLAIVGGLGIVALICTIAVSVFWRYVLNDPIFGINDVATLTLILVAGASVAYGARNGAHVSIDVISQLMGPKMSRIADVVMLLATFSIISLACYALFVKACGFKKACVTSDLNIEHRYFYYYLGVCLGVYALEVGLSLLKSIWGDSGASPMAKAH</sequence>
<evidence type="ECO:0000259" key="10">
    <source>
        <dbReference type="Pfam" id="PF04290"/>
    </source>
</evidence>
<evidence type="ECO:0000313" key="12">
    <source>
        <dbReference type="Proteomes" id="UP000184514"/>
    </source>
</evidence>
<evidence type="ECO:0000256" key="2">
    <source>
        <dbReference type="ARBA" id="ARBA00022448"/>
    </source>
</evidence>
<keyword evidence="5 9" id="KW-0812">Transmembrane</keyword>
<dbReference type="GO" id="GO:0005886">
    <property type="term" value="C:plasma membrane"/>
    <property type="evidence" value="ECO:0007669"/>
    <property type="project" value="UniProtKB-SubCell"/>
</dbReference>
<accession>A0A1L9NZS7</accession>
<keyword evidence="12" id="KW-1185">Reference proteome</keyword>
<dbReference type="EMBL" id="MLCB01000090">
    <property type="protein sequence ID" value="OJI94756.1"/>
    <property type="molecule type" value="Genomic_DNA"/>
</dbReference>
<name>A0A1L9NZS7_9RHOB</name>
<keyword evidence="7 9" id="KW-0472">Membrane</keyword>
<comment type="similarity">
    <text evidence="8 9">Belongs to the TRAP transporter small permease family.</text>
</comment>
<dbReference type="GO" id="GO:0015740">
    <property type="term" value="P:C4-dicarboxylate transport"/>
    <property type="evidence" value="ECO:0007669"/>
    <property type="project" value="TreeGrafter"/>
</dbReference>
<keyword evidence="4 9" id="KW-0997">Cell inner membrane</keyword>
<dbReference type="PANTHER" id="PTHR35011:SF10">
    <property type="entry name" value="TRAP TRANSPORTER SMALL PERMEASE PROTEIN"/>
    <property type="match status" value="1"/>
</dbReference>
<evidence type="ECO:0000256" key="1">
    <source>
        <dbReference type="ARBA" id="ARBA00004429"/>
    </source>
</evidence>
<keyword evidence="6 9" id="KW-1133">Transmembrane helix</keyword>
<feature type="domain" description="Tripartite ATP-independent periplasmic transporters DctQ component" evidence="10">
    <location>
        <begin position="34"/>
        <end position="152"/>
    </location>
</feature>
<protein>
    <recommendedName>
        <fullName evidence="9">TRAP transporter small permease protein</fullName>
    </recommendedName>
</protein>
<comment type="caution">
    <text evidence="9">Lacks conserved residue(s) required for the propagation of feature annotation.</text>
</comment>
<comment type="function">
    <text evidence="9">Part of the tripartite ATP-independent periplasmic (TRAP) transport system.</text>
</comment>
<dbReference type="InterPro" id="IPR055348">
    <property type="entry name" value="DctQ"/>
</dbReference>
<reference evidence="11 12" key="1">
    <citation type="submission" date="2016-10" db="EMBL/GenBank/DDBJ databases">
        <title>Genome sequence of Planktotalea frisia SH6-1.</title>
        <authorList>
            <person name="Poehlein A."/>
            <person name="Bakenhus I."/>
            <person name="Voget S."/>
            <person name="Brinkhoff T."/>
            <person name="Simon M."/>
        </authorList>
    </citation>
    <scope>NUCLEOTIDE SEQUENCE [LARGE SCALE GENOMIC DNA]</scope>
    <source>
        <strain evidence="11 12">SH6-1</strain>
    </source>
</reference>
<dbReference type="Proteomes" id="UP000184514">
    <property type="component" value="Unassembled WGS sequence"/>
</dbReference>
<evidence type="ECO:0000256" key="7">
    <source>
        <dbReference type="ARBA" id="ARBA00023136"/>
    </source>
</evidence>
<feature type="transmembrane region" description="Helical" evidence="9">
    <location>
        <begin position="21"/>
        <end position="45"/>
    </location>
</feature>
<organism evidence="11 12">
    <name type="scientific">Planktotalea frisia</name>
    <dbReference type="NCBI Taxonomy" id="696762"/>
    <lineage>
        <taxon>Bacteria</taxon>
        <taxon>Pseudomonadati</taxon>
        <taxon>Pseudomonadota</taxon>
        <taxon>Alphaproteobacteria</taxon>
        <taxon>Rhodobacterales</taxon>
        <taxon>Paracoccaceae</taxon>
        <taxon>Planktotalea</taxon>
    </lineage>
</organism>
<dbReference type="GO" id="GO:0022857">
    <property type="term" value="F:transmembrane transporter activity"/>
    <property type="evidence" value="ECO:0007669"/>
    <property type="project" value="UniProtKB-UniRule"/>
</dbReference>
<dbReference type="RefSeq" id="WP_170124846.1">
    <property type="nucleotide sequence ID" value="NZ_JABBAN010000213.1"/>
</dbReference>